<evidence type="ECO:0000313" key="6">
    <source>
        <dbReference type="EMBL" id="KAK6544752.1"/>
    </source>
</evidence>
<dbReference type="Gene3D" id="1.20.1280.290">
    <property type="match status" value="1"/>
</dbReference>
<protein>
    <submittedName>
        <fullName evidence="6">Uncharacterized protein</fullName>
    </submittedName>
</protein>
<name>A0AAV9XT71_9PEZI</name>
<evidence type="ECO:0000256" key="2">
    <source>
        <dbReference type="ARBA" id="ARBA00022692"/>
    </source>
</evidence>
<sequence>MISPTPNWLRIVLLILSFVSFIPQLRLLLLRHDASGISIYYVLFNLIGATELVTMSFYFLVNNSEASDVFVNSPPNTGDWLNLAQLGLVWILWLFIFMACLYYPSDNNRPGLRATIWAIYISFLLISLVPLLIDALANDRNDEYHKWVGAIFHGIHSMFINPSVTILGGAALFVQAREILSRPIGLPTSLSVVGLALQAAVFFLVALAWPGRLVFPWNELGGRVTVGVLLTWYQLVGFVAVDNAVFALVQAILLLVVKRRGHSGISTVVSGETEPLL</sequence>
<dbReference type="Proteomes" id="UP001365542">
    <property type="component" value="Unassembled WGS sequence"/>
</dbReference>
<keyword evidence="4 5" id="KW-0472">Membrane</keyword>
<reference evidence="6 7" key="1">
    <citation type="submission" date="2019-10" db="EMBL/GenBank/DDBJ databases">
        <authorList>
            <person name="Palmer J.M."/>
        </authorList>
    </citation>
    <scope>NUCLEOTIDE SEQUENCE [LARGE SCALE GENOMIC DNA]</scope>
    <source>
        <strain evidence="6 7">TWF694</strain>
    </source>
</reference>
<dbReference type="SMART" id="SM00679">
    <property type="entry name" value="CTNS"/>
    <property type="match status" value="1"/>
</dbReference>
<comment type="caution">
    <text evidence="6">The sequence shown here is derived from an EMBL/GenBank/DDBJ whole genome shotgun (WGS) entry which is preliminary data.</text>
</comment>
<accession>A0AAV9XT71</accession>
<gene>
    <name evidence="6" type="ORF">TWF694_001437</name>
</gene>
<evidence type="ECO:0000256" key="5">
    <source>
        <dbReference type="SAM" id="Phobius"/>
    </source>
</evidence>
<comment type="subcellular location">
    <subcellularLocation>
        <location evidence="1">Membrane</location>
        <topology evidence="1">Multi-pass membrane protein</topology>
    </subcellularLocation>
</comment>
<keyword evidence="3 5" id="KW-1133">Transmembrane helix</keyword>
<evidence type="ECO:0000313" key="7">
    <source>
        <dbReference type="Proteomes" id="UP001365542"/>
    </source>
</evidence>
<keyword evidence="7" id="KW-1185">Reference proteome</keyword>
<feature type="transmembrane region" description="Helical" evidence="5">
    <location>
        <begin position="114"/>
        <end position="133"/>
    </location>
</feature>
<dbReference type="AlphaFoldDB" id="A0AAV9XT71"/>
<dbReference type="Pfam" id="PF04193">
    <property type="entry name" value="PQ-loop"/>
    <property type="match status" value="1"/>
</dbReference>
<feature type="transmembrane region" description="Helical" evidence="5">
    <location>
        <begin position="6"/>
        <end position="27"/>
    </location>
</feature>
<organism evidence="6 7">
    <name type="scientific">Orbilia ellipsospora</name>
    <dbReference type="NCBI Taxonomy" id="2528407"/>
    <lineage>
        <taxon>Eukaryota</taxon>
        <taxon>Fungi</taxon>
        <taxon>Dikarya</taxon>
        <taxon>Ascomycota</taxon>
        <taxon>Pezizomycotina</taxon>
        <taxon>Orbiliomycetes</taxon>
        <taxon>Orbiliales</taxon>
        <taxon>Orbiliaceae</taxon>
        <taxon>Orbilia</taxon>
    </lineage>
</organism>
<evidence type="ECO:0000256" key="4">
    <source>
        <dbReference type="ARBA" id="ARBA00023136"/>
    </source>
</evidence>
<feature type="transmembrane region" description="Helical" evidence="5">
    <location>
        <begin position="80"/>
        <end position="102"/>
    </location>
</feature>
<dbReference type="EMBL" id="JAVHJO010000001">
    <property type="protein sequence ID" value="KAK6544752.1"/>
    <property type="molecule type" value="Genomic_DNA"/>
</dbReference>
<evidence type="ECO:0000256" key="3">
    <source>
        <dbReference type="ARBA" id="ARBA00022989"/>
    </source>
</evidence>
<feature type="transmembrane region" description="Helical" evidence="5">
    <location>
        <begin position="39"/>
        <end position="60"/>
    </location>
</feature>
<dbReference type="GO" id="GO:0016020">
    <property type="term" value="C:membrane"/>
    <property type="evidence" value="ECO:0007669"/>
    <property type="project" value="UniProtKB-SubCell"/>
</dbReference>
<feature type="transmembrane region" description="Helical" evidence="5">
    <location>
        <begin position="229"/>
        <end position="257"/>
    </location>
</feature>
<evidence type="ECO:0000256" key="1">
    <source>
        <dbReference type="ARBA" id="ARBA00004141"/>
    </source>
</evidence>
<dbReference type="InterPro" id="IPR006603">
    <property type="entry name" value="PQ-loop_rpt"/>
</dbReference>
<proteinExistence type="predicted"/>
<feature type="transmembrane region" description="Helical" evidence="5">
    <location>
        <begin position="186"/>
        <end position="209"/>
    </location>
</feature>
<keyword evidence="2 5" id="KW-0812">Transmembrane</keyword>
<feature type="transmembrane region" description="Helical" evidence="5">
    <location>
        <begin position="153"/>
        <end position="174"/>
    </location>
</feature>